<dbReference type="PROSITE" id="PS00198">
    <property type="entry name" value="4FE4S_FER_1"/>
    <property type="match status" value="1"/>
</dbReference>
<feature type="transmembrane region" description="Helical" evidence="7">
    <location>
        <begin position="388"/>
        <end position="406"/>
    </location>
</feature>
<evidence type="ECO:0000256" key="2">
    <source>
        <dbReference type="ARBA" id="ARBA00022475"/>
    </source>
</evidence>
<feature type="transmembrane region" description="Helical" evidence="7">
    <location>
        <begin position="484"/>
        <end position="506"/>
    </location>
</feature>
<evidence type="ECO:0000313" key="9">
    <source>
        <dbReference type="EMBL" id="QDO82317.1"/>
    </source>
</evidence>
<feature type="transmembrane region" description="Helical" evidence="7">
    <location>
        <begin position="100"/>
        <end position="130"/>
    </location>
</feature>
<feature type="transmembrane region" description="Helical" evidence="7">
    <location>
        <begin position="453"/>
        <end position="472"/>
    </location>
</feature>
<dbReference type="RefSeq" id="WP_144044708.1">
    <property type="nucleotide sequence ID" value="NZ_CP041614.1"/>
</dbReference>
<evidence type="ECO:0000259" key="8">
    <source>
        <dbReference type="PROSITE" id="PS51379"/>
    </source>
</evidence>
<keyword evidence="6 7" id="KW-0472">Membrane</keyword>
<organism evidence="9 10">
    <name type="scientific">Shewanella psychropiezotolerans</name>
    <dbReference type="NCBI Taxonomy" id="2593655"/>
    <lineage>
        <taxon>Bacteria</taxon>
        <taxon>Pseudomonadati</taxon>
        <taxon>Pseudomonadota</taxon>
        <taxon>Gammaproteobacteria</taxon>
        <taxon>Alteromonadales</taxon>
        <taxon>Shewanellaceae</taxon>
        <taxon>Shewanella</taxon>
    </lineage>
</organism>
<dbReference type="PROSITE" id="PS51379">
    <property type="entry name" value="4FE4S_FER_2"/>
    <property type="match status" value="1"/>
</dbReference>
<sequence length="513" mass="57077">MIMTHPGLPLYWAYAIGIMMLLLGLLTMAIKAPTTSASRSISLAKLPLIGDLFRFLAKYTWPLLLLKIIFAALFITVITAGLWGTPIVERNLATTLTWNLWWTGIIIAIVFSGSAWCALCPWDNIASWLVNHSIWRRSSSQSRLQLKVPNMLRSVWPASLLFIGFTWLELGIGIVASPYATAMLALLMLILATTTLALFEGKAFCRYMCPVGRTVGAYSQLAPIALRPIDSEICRNCKTLECFHGSDKIAPCPTKIVMGRLQENTYCTSCGNCTQSCPSSNVSWQLRSPSSEAIKEAKPHMDEAFFLLILLSLTLFHGLTMLDYWEGYLSEMAQLINDSGQLIISFSIGLGVTLILPIFIYCLCIGLTQGLLKKRLGAMVTKLSFNKLFSGFAFISLPLAFSYHIAHNLTHFVRESSDWLSLVTNPLGTGAEPLSMMEKHTRHMEMMVSENTLFIMQGIIIAIGFVIATQVIRHRGHRLFAAQGITLLPMILFAALVTGFNLWMLVQPMTMRM</sequence>
<dbReference type="EMBL" id="CP041614">
    <property type="protein sequence ID" value="QDO82317.1"/>
    <property type="molecule type" value="Genomic_DNA"/>
</dbReference>
<feature type="transmembrane region" description="Helical" evidence="7">
    <location>
        <begin position="342"/>
        <end position="367"/>
    </location>
</feature>
<feature type="transmembrane region" description="Helical" evidence="7">
    <location>
        <begin position="180"/>
        <end position="199"/>
    </location>
</feature>
<protein>
    <submittedName>
        <fullName evidence="9">4Fe-4S binding protein</fullName>
    </submittedName>
</protein>
<keyword evidence="2" id="KW-1003">Cell membrane</keyword>
<evidence type="ECO:0000256" key="4">
    <source>
        <dbReference type="ARBA" id="ARBA00023004"/>
    </source>
</evidence>
<dbReference type="PANTHER" id="PTHR30224:SF4">
    <property type="entry name" value="ELECTRON TRANSPORT PROTEIN YCCM-RELATED"/>
    <property type="match status" value="1"/>
</dbReference>
<evidence type="ECO:0000313" key="10">
    <source>
        <dbReference type="Proteomes" id="UP000315947"/>
    </source>
</evidence>
<keyword evidence="7" id="KW-1133">Transmembrane helix</keyword>
<dbReference type="InterPro" id="IPR017896">
    <property type="entry name" value="4Fe4S_Fe-S-bd"/>
</dbReference>
<accession>A0ABX5WT99</accession>
<keyword evidence="10" id="KW-1185">Reference proteome</keyword>
<evidence type="ECO:0000256" key="7">
    <source>
        <dbReference type="SAM" id="Phobius"/>
    </source>
</evidence>
<dbReference type="Proteomes" id="UP000315947">
    <property type="component" value="Chromosome"/>
</dbReference>
<gene>
    <name evidence="9" type="ORF">FM037_02520</name>
</gene>
<evidence type="ECO:0000256" key="1">
    <source>
        <dbReference type="ARBA" id="ARBA00004236"/>
    </source>
</evidence>
<feature type="transmembrane region" description="Helical" evidence="7">
    <location>
        <begin position="64"/>
        <end position="88"/>
    </location>
</feature>
<dbReference type="PANTHER" id="PTHR30224">
    <property type="entry name" value="ELECTRON TRANSPORT PROTEIN"/>
    <property type="match status" value="1"/>
</dbReference>
<keyword evidence="7" id="KW-0812">Transmembrane</keyword>
<reference evidence="9 10" key="1">
    <citation type="submission" date="2019-07" db="EMBL/GenBank/DDBJ databases">
        <title>Shewanella sp. YLB-06 whole genomic sequence.</title>
        <authorList>
            <person name="Yu L."/>
        </authorList>
    </citation>
    <scope>NUCLEOTIDE SEQUENCE [LARGE SCALE GENOMIC DNA]</scope>
    <source>
        <strain evidence="9 10">YLB-06</strain>
    </source>
</reference>
<feature type="transmembrane region" description="Helical" evidence="7">
    <location>
        <begin position="304"/>
        <end position="322"/>
    </location>
</feature>
<feature type="transmembrane region" description="Helical" evidence="7">
    <location>
        <begin position="12"/>
        <end position="30"/>
    </location>
</feature>
<comment type="subcellular location">
    <subcellularLocation>
        <location evidence="1">Cell membrane</location>
    </subcellularLocation>
</comment>
<dbReference type="InterPro" id="IPR052378">
    <property type="entry name" value="NosR_regulator"/>
</dbReference>
<feature type="domain" description="4Fe-4S ferredoxin-type" evidence="8">
    <location>
        <begin position="259"/>
        <end position="287"/>
    </location>
</feature>
<keyword evidence="4" id="KW-0408">Iron</keyword>
<proteinExistence type="predicted"/>
<keyword evidence="5" id="KW-0411">Iron-sulfur</keyword>
<evidence type="ECO:0000256" key="3">
    <source>
        <dbReference type="ARBA" id="ARBA00022723"/>
    </source>
</evidence>
<keyword evidence="3" id="KW-0479">Metal-binding</keyword>
<evidence type="ECO:0000256" key="5">
    <source>
        <dbReference type="ARBA" id="ARBA00023014"/>
    </source>
</evidence>
<dbReference type="Pfam" id="PF12801">
    <property type="entry name" value="Fer4_5"/>
    <property type="match status" value="2"/>
</dbReference>
<name>A0ABX5WT99_9GAMM</name>
<feature type="transmembrane region" description="Helical" evidence="7">
    <location>
        <begin position="151"/>
        <end position="168"/>
    </location>
</feature>
<dbReference type="SUPFAM" id="SSF54862">
    <property type="entry name" value="4Fe-4S ferredoxins"/>
    <property type="match status" value="1"/>
</dbReference>
<evidence type="ECO:0000256" key="6">
    <source>
        <dbReference type="ARBA" id="ARBA00023136"/>
    </source>
</evidence>
<dbReference type="InterPro" id="IPR017900">
    <property type="entry name" value="4Fe4S_Fe_S_CS"/>
</dbReference>